<evidence type="ECO:0000313" key="4">
    <source>
        <dbReference type="EMBL" id="PZW48016.1"/>
    </source>
</evidence>
<organism evidence="4 5">
    <name type="scientific">Humitalea rosea</name>
    <dbReference type="NCBI Taxonomy" id="990373"/>
    <lineage>
        <taxon>Bacteria</taxon>
        <taxon>Pseudomonadati</taxon>
        <taxon>Pseudomonadota</taxon>
        <taxon>Alphaproteobacteria</taxon>
        <taxon>Acetobacterales</taxon>
        <taxon>Roseomonadaceae</taxon>
        <taxon>Humitalea</taxon>
    </lineage>
</organism>
<feature type="domain" description="Beta-lactamase-related" evidence="3">
    <location>
        <begin position="100"/>
        <end position="350"/>
    </location>
</feature>
<reference evidence="4 5" key="1">
    <citation type="submission" date="2018-06" db="EMBL/GenBank/DDBJ databases">
        <title>Genomic Encyclopedia of Archaeal and Bacterial Type Strains, Phase II (KMG-II): from individual species to whole genera.</title>
        <authorList>
            <person name="Goeker M."/>
        </authorList>
    </citation>
    <scope>NUCLEOTIDE SEQUENCE [LARGE SCALE GENOMIC DNA]</scope>
    <source>
        <strain evidence="4 5">DSM 24525</strain>
    </source>
</reference>
<sequence>MGGPAILFYAGGMTLHFPAPGPLLPVPPAPSPLAAAMALAESRETFFPRDLRAHLDGGYFEAPPDNTVIGPVAPRGGPNGLVLQHGKVVGGWGDTRQTDMTFSVAKSYLSLLAGIAVGDGLITDLDEPVAASVSHPAFAGSQNSPVTWRMLLQQTSEWEGSLFGKSERIDRGRNLSSEGKGKGANRPLSAPGDHWEYNDVRVNALSLALLHRFGRPLPQVFAERIMAPIGGSADWVWDGYETSWVEIAGEKLHSVPGGGHWGGGVRMHAEDQARIGLLMLADGVWDGQRVLPEGWVAASTTPCELNGDYGLLWWLNAGGRLAGAPLTGFYAAGAGGNTIWVEPTQSLVVVARWLHPESAGEVLQAIHAAI</sequence>
<accession>A0A2W7KJA2</accession>
<evidence type="ECO:0000259" key="3">
    <source>
        <dbReference type="Pfam" id="PF00144"/>
    </source>
</evidence>
<dbReference type="PANTHER" id="PTHR43283">
    <property type="entry name" value="BETA-LACTAMASE-RELATED"/>
    <property type="match status" value="1"/>
</dbReference>
<dbReference type="Pfam" id="PF00144">
    <property type="entry name" value="Beta-lactamase"/>
    <property type="match status" value="1"/>
</dbReference>
<dbReference type="Gene3D" id="3.40.710.10">
    <property type="entry name" value="DD-peptidase/beta-lactamase superfamily"/>
    <property type="match status" value="1"/>
</dbReference>
<dbReference type="InterPro" id="IPR012338">
    <property type="entry name" value="Beta-lactam/transpept-like"/>
</dbReference>
<dbReference type="InterPro" id="IPR050789">
    <property type="entry name" value="Diverse_Enzym_Activities"/>
</dbReference>
<protein>
    <submittedName>
        <fullName evidence="4">CubicO group peptidase (Beta-lactamase class C family)</fullName>
    </submittedName>
</protein>
<dbReference type="SUPFAM" id="SSF56601">
    <property type="entry name" value="beta-lactamase/transpeptidase-like"/>
    <property type="match status" value="1"/>
</dbReference>
<name>A0A2W7KJA2_9PROT</name>
<comment type="caution">
    <text evidence="4">The sequence shown here is derived from an EMBL/GenBank/DDBJ whole genome shotgun (WGS) entry which is preliminary data.</text>
</comment>
<evidence type="ECO:0000256" key="2">
    <source>
        <dbReference type="SAM" id="MobiDB-lite"/>
    </source>
</evidence>
<keyword evidence="5" id="KW-1185">Reference proteome</keyword>
<evidence type="ECO:0000313" key="5">
    <source>
        <dbReference type="Proteomes" id="UP000249688"/>
    </source>
</evidence>
<proteinExistence type="predicted"/>
<dbReference type="Proteomes" id="UP000249688">
    <property type="component" value="Unassembled WGS sequence"/>
</dbReference>
<gene>
    <name evidence="4" type="ORF">C8P66_10619</name>
</gene>
<dbReference type="EMBL" id="QKYU01000006">
    <property type="protein sequence ID" value="PZW48016.1"/>
    <property type="molecule type" value="Genomic_DNA"/>
</dbReference>
<evidence type="ECO:0000256" key="1">
    <source>
        <dbReference type="ARBA" id="ARBA00022801"/>
    </source>
</evidence>
<dbReference type="AlphaFoldDB" id="A0A2W7KJA2"/>
<feature type="region of interest" description="Disordered" evidence="2">
    <location>
        <begin position="170"/>
        <end position="190"/>
    </location>
</feature>
<keyword evidence="1" id="KW-0378">Hydrolase</keyword>
<dbReference type="PANTHER" id="PTHR43283:SF11">
    <property type="entry name" value="BETA-LACTAMASE-RELATED DOMAIN-CONTAINING PROTEIN"/>
    <property type="match status" value="1"/>
</dbReference>
<dbReference type="InterPro" id="IPR001466">
    <property type="entry name" value="Beta-lactam-related"/>
</dbReference>
<dbReference type="GO" id="GO:0016787">
    <property type="term" value="F:hydrolase activity"/>
    <property type="evidence" value="ECO:0007669"/>
    <property type="project" value="UniProtKB-KW"/>
</dbReference>